<accession>A0A2H0LML1</accession>
<dbReference type="Proteomes" id="UP000230859">
    <property type="component" value="Unassembled WGS sequence"/>
</dbReference>
<dbReference type="CDD" id="cd00565">
    <property type="entry name" value="Ubl_ThiS"/>
    <property type="match status" value="1"/>
</dbReference>
<dbReference type="InterPro" id="IPR012675">
    <property type="entry name" value="Beta-grasp_dom_sf"/>
</dbReference>
<dbReference type="SUPFAM" id="SSF54285">
    <property type="entry name" value="MoaD/ThiS"/>
    <property type="match status" value="1"/>
</dbReference>
<dbReference type="NCBIfam" id="TIGR01683">
    <property type="entry name" value="thiS"/>
    <property type="match status" value="1"/>
</dbReference>
<dbReference type="PANTHER" id="PTHR34472">
    <property type="entry name" value="SULFUR CARRIER PROTEIN THIS"/>
    <property type="match status" value="1"/>
</dbReference>
<dbReference type="Gene3D" id="3.10.20.30">
    <property type="match status" value="1"/>
</dbReference>
<dbReference type="EMBL" id="PCVY01000064">
    <property type="protein sequence ID" value="PIQ85637.1"/>
    <property type="molecule type" value="Genomic_DNA"/>
</dbReference>
<protein>
    <submittedName>
        <fullName evidence="1">Thiamine biosynthesis protein ThiS</fullName>
    </submittedName>
</protein>
<gene>
    <name evidence="1" type="primary">thiS</name>
    <name evidence="1" type="ORF">COV74_08035</name>
</gene>
<dbReference type="AlphaFoldDB" id="A0A2H0LML1"/>
<sequence>MKIQLNGEEREIENDLTIDSLLKQFHLQVKGVAIELNHQVILPHEWQFVSIREGDAIEIVQFVGGGI</sequence>
<evidence type="ECO:0000313" key="2">
    <source>
        <dbReference type="Proteomes" id="UP000230859"/>
    </source>
</evidence>
<proteinExistence type="predicted"/>
<dbReference type="InterPro" id="IPR016155">
    <property type="entry name" value="Mopterin_synth/thiamin_S_b"/>
</dbReference>
<comment type="caution">
    <text evidence="1">The sequence shown here is derived from an EMBL/GenBank/DDBJ whole genome shotgun (WGS) entry which is preliminary data.</text>
</comment>
<name>A0A2H0LML1_9BACT</name>
<evidence type="ECO:0000313" key="1">
    <source>
        <dbReference type="EMBL" id="PIQ85637.1"/>
    </source>
</evidence>
<reference evidence="1 2" key="1">
    <citation type="submission" date="2017-09" db="EMBL/GenBank/DDBJ databases">
        <title>Depth-based differentiation of microbial function through sediment-hosted aquifers and enrichment of novel symbionts in the deep terrestrial subsurface.</title>
        <authorList>
            <person name="Probst A.J."/>
            <person name="Ladd B."/>
            <person name="Jarett J.K."/>
            <person name="Geller-Mcgrath D.E."/>
            <person name="Sieber C.M."/>
            <person name="Emerson J.B."/>
            <person name="Anantharaman K."/>
            <person name="Thomas B.C."/>
            <person name="Malmstrom R."/>
            <person name="Stieglmeier M."/>
            <person name="Klingl A."/>
            <person name="Woyke T."/>
            <person name="Ryan C.M."/>
            <person name="Banfield J.F."/>
        </authorList>
    </citation>
    <scope>NUCLEOTIDE SEQUENCE [LARGE SCALE GENOMIC DNA]</scope>
    <source>
        <strain evidence="1">CG11_big_fil_rev_8_21_14_0_20_45_26</strain>
    </source>
</reference>
<dbReference type="PANTHER" id="PTHR34472:SF1">
    <property type="entry name" value="SULFUR CARRIER PROTEIN THIS"/>
    <property type="match status" value="1"/>
</dbReference>
<dbReference type="InterPro" id="IPR003749">
    <property type="entry name" value="ThiS/MoaD-like"/>
</dbReference>
<organism evidence="1 2">
    <name type="scientific">Candidatus Abzuiibacterium crystallinum</name>
    <dbReference type="NCBI Taxonomy" id="1974748"/>
    <lineage>
        <taxon>Bacteria</taxon>
        <taxon>Pseudomonadati</taxon>
        <taxon>Candidatus Omnitrophota</taxon>
        <taxon>Candidatus Abzuiibacterium</taxon>
    </lineage>
</organism>
<dbReference type="Pfam" id="PF02597">
    <property type="entry name" value="ThiS"/>
    <property type="match status" value="1"/>
</dbReference>
<dbReference type="InterPro" id="IPR010035">
    <property type="entry name" value="Thi_S"/>
</dbReference>